<sequence length="32" mass="3723">MKLNGLVRVISFFEDGFTEMKKIITFLQSLCI</sequence>
<dbReference type="AlphaFoldDB" id="A0A0E9QAY2"/>
<name>A0A0E9QAY2_ANGAN</name>
<protein>
    <submittedName>
        <fullName evidence="1">Uncharacterized protein</fullName>
    </submittedName>
</protein>
<evidence type="ECO:0000313" key="1">
    <source>
        <dbReference type="EMBL" id="JAH13697.1"/>
    </source>
</evidence>
<proteinExistence type="predicted"/>
<organism evidence="1">
    <name type="scientific">Anguilla anguilla</name>
    <name type="common">European freshwater eel</name>
    <name type="synonym">Muraena anguilla</name>
    <dbReference type="NCBI Taxonomy" id="7936"/>
    <lineage>
        <taxon>Eukaryota</taxon>
        <taxon>Metazoa</taxon>
        <taxon>Chordata</taxon>
        <taxon>Craniata</taxon>
        <taxon>Vertebrata</taxon>
        <taxon>Euteleostomi</taxon>
        <taxon>Actinopterygii</taxon>
        <taxon>Neopterygii</taxon>
        <taxon>Teleostei</taxon>
        <taxon>Anguilliformes</taxon>
        <taxon>Anguillidae</taxon>
        <taxon>Anguilla</taxon>
    </lineage>
</organism>
<accession>A0A0E9QAY2</accession>
<reference evidence="1" key="2">
    <citation type="journal article" date="2015" name="Fish Shellfish Immunol.">
        <title>Early steps in the European eel (Anguilla anguilla)-Vibrio vulnificus interaction in the gills: Role of the RtxA13 toxin.</title>
        <authorList>
            <person name="Callol A."/>
            <person name="Pajuelo D."/>
            <person name="Ebbesson L."/>
            <person name="Teles M."/>
            <person name="MacKenzie S."/>
            <person name="Amaro C."/>
        </authorList>
    </citation>
    <scope>NUCLEOTIDE SEQUENCE</scope>
</reference>
<dbReference type="EMBL" id="GBXM01094880">
    <property type="protein sequence ID" value="JAH13697.1"/>
    <property type="molecule type" value="Transcribed_RNA"/>
</dbReference>
<reference evidence="1" key="1">
    <citation type="submission" date="2014-11" db="EMBL/GenBank/DDBJ databases">
        <authorList>
            <person name="Amaro Gonzalez C."/>
        </authorList>
    </citation>
    <scope>NUCLEOTIDE SEQUENCE</scope>
</reference>